<organism evidence="4 5">
    <name type="scientific">Botryosphaeria dothidea</name>
    <dbReference type="NCBI Taxonomy" id="55169"/>
    <lineage>
        <taxon>Eukaryota</taxon>
        <taxon>Fungi</taxon>
        <taxon>Dikarya</taxon>
        <taxon>Ascomycota</taxon>
        <taxon>Pezizomycotina</taxon>
        <taxon>Dothideomycetes</taxon>
        <taxon>Dothideomycetes incertae sedis</taxon>
        <taxon>Botryosphaeriales</taxon>
        <taxon>Botryosphaeriaceae</taxon>
        <taxon>Botryosphaeria</taxon>
    </lineage>
</organism>
<feature type="region of interest" description="Disordered" evidence="2">
    <location>
        <begin position="140"/>
        <end position="198"/>
    </location>
</feature>
<dbReference type="InterPro" id="IPR044601">
    <property type="entry name" value="HMGB6/HMGB13"/>
</dbReference>
<dbReference type="InterPro" id="IPR009071">
    <property type="entry name" value="HMG_box_dom"/>
</dbReference>
<dbReference type="PANTHER" id="PTHR46912:SF1">
    <property type="entry name" value="HIGH MOBILITY GROUP B PROTEIN 13"/>
    <property type="match status" value="1"/>
</dbReference>
<evidence type="ECO:0000256" key="1">
    <source>
        <dbReference type="PROSITE-ProRule" id="PRU00267"/>
    </source>
</evidence>
<feature type="compositionally biased region" description="Pro residues" evidence="2">
    <location>
        <begin position="312"/>
        <end position="321"/>
    </location>
</feature>
<evidence type="ECO:0000259" key="3">
    <source>
        <dbReference type="PROSITE" id="PS50118"/>
    </source>
</evidence>
<dbReference type="GO" id="GO:0003677">
    <property type="term" value="F:DNA binding"/>
    <property type="evidence" value="ECO:0007669"/>
    <property type="project" value="UniProtKB-UniRule"/>
</dbReference>
<dbReference type="SUPFAM" id="SSF47095">
    <property type="entry name" value="HMG-box"/>
    <property type="match status" value="1"/>
</dbReference>
<dbReference type="PANTHER" id="PTHR46912">
    <property type="entry name" value="HIGH MOBILITY GROUP B PROTEIN 13"/>
    <property type="match status" value="1"/>
</dbReference>
<feature type="compositionally biased region" description="Acidic residues" evidence="2">
    <location>
        <begin position="295"/>
        <end position="310"/>
    </location>
</feature>
<feature type="compositionally biased region" description="Low complexity" evidence="2">
    <location>
        <begin position="143"/>
        <end position="174"/>
    </location>
</feature>
<comment type="caution">
    <text evidence="4">The sequence shown here is derived from an EMBL/GenBank/DDBJ whole genome shotgun (WGS) entry which is preliminary data.</text>
</comment>
<evidence type="ECO:0000313" key="5">
    <source>
        <dbReference type="Proteomes" id="UP000572817"/>
    </source>
</evidence>
<dbReference type="OrthoDB" id="5550281at2759"/>
<keyword evidence="1" id="KW-0238">DNA-binding</keyword>
<keyword evidence="5" id="KW-1185">Reference proteome</keyword>
<dbReference type="InterPro" id="IPR036910">
    <property type="entry name" value="HMG_box_dom_sf"/>
</dbReference>
<dbReference type="Gene3D" id="1.10.30.10">
    <property type="entry name" value="High mobility group box domain"/>
    <property type="match status" value="1"/>
</dbReference>
<dbReference type="PROSITE" id="PS50118">
    <property type="entry name" value="HMG_BOX_2"/>
    <property type="match status" value="1"/>
</dbReference>
<dbReference type="Proteomes" id="UP000572817">
    <property type="component" value="Unassembled WGS sequence"/>
</dbReference>
<protein>
    <submittedName>
        <fullName evidence="4">Hmg box</fullName>
    </submittedName>
</protein>
<feature type="DNA-binding region" description="HMG box" evidence="1">
    <location>
        <begin position="195"/>
        <end position="264"/>
    </location>
</feature>
<feature type="domain" description="HMG box" evidence="3">
    <location>
        <begin position="195"/>
        <end position="264"/>
    </location>
</feature>
<feature type="compositionally biased region" description="Basic and acidic residues" evidence="2">
    <location>
        <begin position="380"/>
        <end position="401"/>
    </location>
</feature>
<dbReference type="AlphaFoldDB" id="A0A8H4IKL1"/>
<sequence>MGRPRKDEKQKETAELMISVEDFARTRDSRIHSSKMPASAFLSPAQARHVRASMGDMSRQLHELICSIPLVLAQLRLIPNPQFFLQVVTGLTTLQTAVSDLLRSYLKHTNSVLGQTPYRLDTFGISNPLNNNEILAGALRDSPPAAAGPATSAAPQAPAAPASAPATAAAPAGEEPAKKGRKPKKEKKEKDPNEPKRPLTIFFLFAHEARPVVKEDLGPDVTPGQVEEEINKRWRELGEEEKQAWKAVYEQNREVYSKKMEEYKASLAAEAAKSPAGANGDVEMAEGTATAAGADAEESADADAEEESEEASPPPRAPSPPAEAKTPKNKRRKTGKENGVVAASSATAPTHAASPIPLPSHPKTSGVESTPVAKPKEKRGKKEEPAPAVEAVKEPAPEEPAKKKRGRKAKAIEEVAPAVEPAAPEPEKKNKRKRKSDVAAA</sequence>
<accession>A0A8H4IKL1</accession>
<gene>
    <name evidence="4" type="ORF">GTA08_BOTSDO09839</name>
</gene>
<dbReference type="GO" id="GO:0005634">
    <property type="term" value="C:nucleus"/>
    <property type="evidence" value="ECO:0007669"/>
    <property type="project" value="UniProtKB-UniRule"/>
</dbReference>
<feature type="compositionally biased region" description="Low complexity" evidence="2">
    <location>
        <begin position="285"/>
        <end position="294"/>
    </location>
</feature>
<evidence type="ECO:0000313" key="4">
    <source>
        <dbReference type="EMBL" id="KAF4302534.1"/>
    </source>
</evidence>
<feature type="compositionally biased region" description="Low complexity" evidence="2">
    <location>
        <begin position="267"/>
        <end position="278"/>
    </location>
</feature>
<feature type="compositionally biased region" description="Low complexity" evidence="2">
    <location>
        <begin position="342"/>
        <end position="355"/>
    </location>
</feature>
<dbReference type="Pfam" id="PF00505">
    <property type="entry name" value="HMG_box"/>
    <property type="match status" value="1"/>
</dbReference>
<feature type="compositionally biased region" description="Basic and acidic residues" evidence="2">
    <location>
        <begin position="186"/>
        <end position="197"/>
    </location>
</feature>
<keyword evidence="1" id="KW-0539">Nucleus</keyword>
<dbReference type="EMBL" id="WWBZ02000073">
    <property type="protein sequence ID" value="KAF4302534.1"/>
    <property type="molecule type" value="Genomic_DNA"/>
</dbReference>
<feature type="region of interest" description="Disordered" evidence="2">
    <location>
        <begin position="267"/>
        <end position="441"/>
    </location>
</feature>
<dbReference type="SMART" id="SM00398">
    <property type="entry name" value="HMG"/>
    <property type="match status" value="1"/>
</dbReference>
<proteinExistence type="predicted"/>
<name>A0A8H4IKL1_9PEZI</name>
<reference evidence="4" key="1">
    <citation type="submission" date="2020-04" db="EMBL/GenBank/DDBJ databases">
        <title>Genome Assembly and Annotation of Botryosphaeria dothidea sdau 11-99, a Latent Pathogen of Apple Fruit Ring Rot in China.</title>
        <authorList>
            <person name="Yu C."/>
            <person name="Diao Y."/>
            <person name="Lu Q."/>
            <person name="Zhao J."/>
            <person name="Cui S."/>
            <person name="Peng C."/>
            <person name="He B."/>
            <person name="Liu H."/>
        </authorList>
    </citation>
    <scope>NUCLEOTIDE SEQUENCE [LARGE SCALE GENOMIC DNA]</scope>
    <source>
        <strain evidence="4">Sdau11-99</strain>
    </source>
</reference>
<evidence type="ECO:0000256" key="2">
    <source>
        <dbReference type="SAM" id="MobiDB-lite"/>
    </source>
</evidence>